<comment type="similarity">
    <text evidence="1">Belongs to the methyltransferase superfamily. RsmH family.</text>
</comment>
<dbReference type="PANTHER" id="PTHR11265">
    <property type="entry name" value="S-ADENOSYL-METHYLTRANSFERASE MRAW"/>
    <property type="match status" value="1"/>
</dbReference>
<evidence type="ECO:0000313" key="6">
    <source>
        <dbReference type="EMBL" id="VAX30025.1"/>
    </source>
</evidence>
<name>A0A3B1DE76_9ZZZZ</name>
<dbReference type="InterPro" id="IPR002903">
    <property type="entry name" value="RsmH"/>
</dbReference>
<dbReference type="GO" id="GO:0071424">
    <property type="term" value="F:rRNA (cytosine-N4-)-methyltransferase activity"/>
    <property type="evidence" value="ECO:0007669"/>
    <property type="project" value="TreeGrafter"/>
</dbReference>
<dbReference type="GO" id="GO:0070475">
    <property type="term" value="P:rRNA base methylation"/>
    <property type="evidence" value="ECO:0007669"/>
    <property type="project" value="TreeGrafter"/>
</dbReference>
<dbReference type="PANTHER" id="PTHR11265:SF0">
    <property type="entry name" value="12S RRNA N4-METHYLCYTIDINE METHYLTRANSFERASE"/>
    <property type="match status" value="1"/>
</dbReference>
<dbReference type="PIRSF" id="PIRSF004486">
    <property type="entry name" value="MraW"/>
    <property type="match status" value="1"/>
</dbReference>
<evidence type="ECO:0000256" key="2">
    <source>
        <dbReference type="ARBA" id="ARBA00022603"/>
    </source>
</evidence>
<evidence type="ECO:0000256" key="3">
    <source>
        <dbReference type="ARBA" id="ARBA00022679"/>
    </source>
</evidence>
<proteinExistence type="inferred from homology"/>
<dbReference type="CDD" id="cd02440">
    <property type="entry name" value="AdoMet_MTases"/>
    <property type="match status" value="1"/>
</dbReference>
<dbReference type="NCBIfam" id="TIGR00006">
    <property type="entry name" value="16S rRNA (cytosine(1402)-N(4))-methyltransferase RsmH"/>
    <property type="match status" value="1"/>
</dbReference>
<evidence type="ECO:0000256" key="5">
    <source>
        <dbReference type="SAM" id="MobiDB-lite"/>
    </source>
</evidence>
<dbReference type="InterPro" id="IPR023397">
    <property type="entry name" value="SAM-dep_MeTrfase_MraW_recog"/>
</dbReference>
<evidence type="ECO:0000256" key="1">
    <source>
        <dbReference type="ARBA" id="ARBA00010396"/>
    </source>
</evidence>
<dbReference type="SUPFAM" id="SSF53335">
    <property type="entry name" value="S-adenosyl-L-methionine-dependent methyltransferases"/>
    <property type="match status" value="1"/>
</dbReference>
<dbReference type="EMBL" id="UOGI01000067">
    <property type="protein sequence ID" value="VAX30025.1"/>
    <property type="molecule type" value="Genomic_DNA"/>
</dbReference>
<evidence type="ECO:0000256" key="4">
    <source>
        <dbReference type="ARBA" id="ARBA00022691"/>
    </source>
</evidence>
<keyword evidence="2 6" id="KW-0489">Methyltransferase</keyword>
<keyword evidence="3 6" id="KW-0808">Transferase</keyword>
<dbReference type="SUPFAM" id="SSF81799">
    <property type="entry name" value="Putative methyltransferase TM0872, insert domain"/>
    <property type="match status" value="1"/>
</dbReference>
<dbReference type="InterPro" id="IPR029063">
    <property type="entry name" value="SAM-dependent_MTases_sf"/>
</dbReference>
<accession>A0A3B1DE76</accession>
<sequence>MSDTVTDTVTVHVPVLTRELMALLNPVINGVYLDATLGGGGHTGELLKRLGSGGGVIAMDRDEEALERAAIKINDPRVRYVHGSFSDMADKVMALGYHGVDGVIMDLGLSMTQMKDESRGFSFNSREPLDMRMDRDLPVTAGEIVNRWSERDIERILREYGEERKALQIAREIVKQRKRERIETCLQLSAIVERVYRKRGRMHPATKTFQALRIAVNDELNQLSEGLSNALKILKKGGRLCVITYHSLEDRIVKRFILAAEREEGSLIRLNKKPIVPVRDEQRRNPSSRSAKLRGAEKL</sequence>
<dbReference type="AlphaFoldDB" id="A0A3B1DE76"/>
<dbReference type="EC" id="2.1.1.199" evidence="6"/>
<feature type="region of interest" description="Disordered" evidence="5">
    <location>
        <begin position="279"/>
        <end position="299"/>
    </location>
</feature>
<reference evidence="6" key="1">
    <citation type="submission" date="2018-06" db="EMBL/GenBank/DDBJ databases">
        <authorList>
            <person name="Zhirakovskaya E."/>
        </authorList>
    </citation>
    <scope>NUCLEOTIDE SEQUENCE</scope>
</reference>
<protein>
    <submittedName>
        <fullName evidence="6">16S rRNA (Cytosine(1402)-N(4))-methyltransferase</fullName>
        <ecNumber evidence="6">2.1.1.199</ecNumber>
    </submittedName>
</protein>
<dbReference type="Pfam" id="PF01795">
    <property type="entry name" value="Methyltransf_5"/>
    <property type="match status" value="1"/>
</dbReference>
<gene>
    <name evidence="6" type="ORF">MNBD_NITROSPIRAE03-711</name>
</gene>
<dbReference type="Gene3D" id="3.40.50.150">
    <property type="entry name" value="Vaccinia Virus protein VP39"/>
    <property type="match status" value="1"/>
</dbReference>
<dbReference type="Gene3D" id="1.10.150.170">
    <property type="entry name" value="Putative methyltransferase TM0872, insert domain"/>
    <property type="match status" value="1"/>
</dbReference>
<organism evidence="6">
    <name type="scientific">hydrothermal vent metagenome</name>
    <dbReference type="NCBI Taxonomy" id="652676"/>
    <lineage>
        <taxon>unclassified sequences</taxon>
        <taxon>metagenomes</taxon>
        <taxon>ecological metagenomes</taxon>
    </lineage>
</organism>
<dbReference type="HAMAP" id="MF_01007">
    <property type="entry name" value="16SrRNA_methyltr_H"/>
    <property type="match status" value="1"/>
</dbReference>
<keyword evidence="4" id="KW-0949">S-adenosyl-L-methionine</keyword>